<dbReference type="Proteomes" id="UP000076584">
    <property type="component" value="Unassembled WGS sequence"/>
</dbReference>
<keyword evidence="1" id="KW-0732">Signal</keyword>
<feature type="domain" description="DUF7136" evidence="2">
    <location>
        <begin position="25"/>
        <end position="236"/>
    </location>
</feature>
<keyword evidence="4" id="KW-1185">Reference proteome</keyword>
<reference evidence="3 4" key="1">
    <citation type="submission" date="2015-06" db="EMBL/GenBank/DDBJ databases">
        <title>Survival trade-offs in plant roots during colonization by closely related pathogenic and mutualistic fungi.</title>
        <authorList>
            <person name="Hacquard S."/>
            <person name="Kracher B."/>
            <person name="Hiruma K."/>
            <person name="Weinman A."/>
            <person name="Muench P."/>
            <person name="Garrido Oter R."/>
            <person name="Ver Loren van Themaat E."/>
            <person name="Dallerey J.-F."/>
            <person name="Damm U."/>
            <person name="Henrissat B."/>
            <person name="Lespinet O."/>
            <person name="Thon M."/>
            <person name="Kemen E."/>
            <person name="McHardy A.C."/>
            <person name="Schulze-Lefert P."/>
            <person name="O'Connell R.J."/>
        </authorList>
    </citation>
    <scope>NUCLEOTIDE SEQUENCE [LARGE SCALE GENOMIC DNA]</scope>
    <source>
        <strain evidence="3 4">MAFF 238704</strain>
    </source>
</reference>
<gene>
    <name evidence="3" type="ORF">CI238_03012</name>
</gene>
<comment type="caution">
    <text evidence="3">The sequence shown here is derived from an EMBL/GenBank/DDBJ whole genome shotgun (WGS) entry which is preliminary data.</text>
</comment>
<evidence type="ECO:0000313" key="4">
    <source>
        <dbReference type="Proteomes" id="UP000076584"/>
    </source>
</evidence>
<dbReference type="InterPro" id="IPR055560">
    <property type="entry name" value="DUF7136"/>
</dbReference>
<sequence length="285" mass="31197">MHFEMSRTLHLLMLLHIASFSFALPSSVEIDLIFPRNDTIYKPVWPFPIVFAVRNASQLWESDNEFFNFWVKWDLMGYTDINDSETGQLFTSGVWQTDKRNGATNNTVMVIDASRRDLVNATQRQFQLRYTTTMFDSCPVNATGEGADSKPQDVSHDGKVVFTTDPNAGQVPAIADMNSCPAFVGSFEITDSRHDWGTLCPVVSSESPASEACGLKMDEALANEVKDAMLDRANCPQGTWPDPEGKLSAKSCNAVSSSAGAKVLGAIDTKVSALVLILAASWALV</sequence>
<feature type="chain" id="PRO_5007829415" description="DUF7136 domain-containing protein" evidence="1">
    <location>
        <begin position="24"/>
        <end position="285"/>
    </location>
</feature>
<organism evidence="3 4">
    <name type="scientific">Colletotrichum incanum</name>
    <name type="common">Soybean anthracnose fungus</name>
    <dbReference type="NCBI Taxonomy" id="1573173"/>
    <lineage>
        <taxon>Eukaryota</taxon>
        <taxon>Fungi</taxon>
        <taxon>Dikarya</taxon>
        <taxon>Ascomycota</taxon>
        <taxon>Pezizomycotina</taxon>
        <taxon>Sordariomycetes</taxon>
        <taxon>Hypocreomycetidae</taxon>
        <taxon>Glomerellales</taxon>
        <taxon>Glomerellaceae</taxon>
        <taxon>Colletotrichum</taxon>
        <taxon>Colletotrichum spaethianum species complex</taxon>
    </lineage>
</organism>
<protein>
    <recommendedName>
        <fullName evidence="2">DUF7136 domain-containing protein</fullName>
    </recommendedName>
</protein>
<accession>A0A161WKK3</accession>
<evidence type="ECO:0000256" key="1">
    <source>
        <dbReference type="SAM" id="SignalP"/>
    </source>
</evidence>
<name>A0A161WKK3_COLIC</name>
<proteinExistence type="predicted"/>
<evidence type="ECO:0000259" key="2">
    <source>
        <dbReference type="Pfam" id="PF23584"/>
    </source>
</evidence>
<evidence type="ECO:0000313" key="3">
    <source>
        <dbReference type="EMBL" id="KZL85168.1"/>
    </source>
</evidence>
<dbReference type="EMBL" id="LFIW01000717">
    <property type="protein sequence ID" value="KZL85168.1"/>
    <property type="molecule type" value="Genomic_DNA"/>
</dbReference>
<feature type="signal peptide" evidence="1">
    <location>
        <begin position="1"/>
        <end position="23"/>
    </location>
</feature>
<dbReference type="Pfam" id="PF23584">
    <property type="entry name" value="DUF7136"/>
    <property type="match status" value="1"/>
</dbReference>
<dbReference type="AlphaFoldDB" id="A0A161WKK3"/>